<comment type="caution">
    <text evidence="2">The sequence shown here is derived from an EMBL/GenBank/DDBJ whole genome shotgun (WGS) entry which is preliminary data.</text>
</comment>
<gene>
    <name evidence="2" type="ORF">ISM_11970</name>
</gene>
<evidence type="ECO:0000313" key="2">
    <source>
        <dbReference type="EMBL" id="EAP75578.1"/>
    </source>
</evidence>
<keyword evidence="3" id="KW-1185">Reference proteome</keyword>
<protein>
    <submittedName>
        <fullName evidence="2">Uncharacterized protein</fullName>
    </submittedName>
</protein>
<accession>A3SM99</accession>
<organism evidence="2 3">
    <name type="scientific">Roseovarius nubinhibens (strain ATCC BAA-591 / DSM 15170 / ISM)</name>
    <dbReference type="NCBI Taxonomy" id="89187"/>
    <lineage>
        <taxon>Bacteria</taxon>
        <taxon>Pseudomonadati</taxon>
        <taxon>Pseudomonadota</taxon>
        <taxon>Alphaproteobacteria</taxon>
        <taxon>Rhodobacterales</taxon>
        <taxon>Roseobacteraceae</taxon>
        <taxon>Roseovarius</taxon>
    </lineage>
</organism>
<reference evidence="2 3" key="1">
    <citation type="submission" date="2005-12" db="EMBL/GenBank/DDBJ databases">
        <authorList>
            <person name="Moran M.A."/>
            <person name="Ferriera S."/>
            <person name="Johnson J."/>
            <person name="Kravitz S."/>
            <person name="Halpern A."/>
            <person name="Remington K."/>
            <person name="Beeson K."/>
            <person name="Tran B."/>
            <person name="Rogers Y.-H."/>
            <person name="Friedman R."/>
            <person name="Venter J.C."/>
        </authorList>
    </citation>
    <scope>NUCLEOTIDE SEQUENCE [LARGE SCALE GENOMIC DNA]</scope>
    <source>
        <strain evidence="3">ATCC BAA-591 / DSM 15170 / ISM</strain>
    </source>
</reference>
<dbReference type="EMBL" id="AALY01000002">
    <property type="protein sequence ID" value="EAP75578.1"/>
    <property type="molecule type" value="Genomic_DNA"/>
</dbReference>
<feature type="compositionally biased region" description="Basic and acidic residues" evidence="1">
    <location>
        <begin position="44"/>
        <end position="60"/>
    </location>
</feature>
<dbReference type="AlphaFoldDB" id="A3SM99"/>
<feature type="region of interest" description="Disordered" evidence="1">
    <location>
        <begin position="40"/>
        <end position="60"/>
    </location>
</feature>
<evidence type="ECO:0000313" key="3">
    <source>
        <dbReference type="Proteomes" id="UP000005954"/>
    </source>
</evidence>
<sequence length="60" mass="6489">MGGCGRGRSGGAKFFQSFCDGSPEPLRVRCDIGQKTVSETANKMAREIGPKDLERPKDDT</sequence>
<evidence type="ECO:0000256" key="1">
    <source>
        <dbReference type="SAM" id="MobiDB-lite"/>
    </source>
</evidence>
<dbReference type="STRING" id="89187.ISM_11970"/>
<dbReference type="HOGENOM" id="CLU_2938914_0_0_5"/>
<proteinExistence type="predicted"/>
<name>A3SM99_ROSNI</name>
<dbReference type="Proteomes" id="UP000005954">
    <property type="component" value="Unassembled WGS sequence"/>
</dbReference>